<evidence type="ECO:0000313" key="3">
    <source>
        <dbReference type="EMBL" id="GGH38516.1"/>
    </source>
</evidence>
<reference evidence="3" key="3">
    <citation type="submission" date="2024-03" db="EMBL/GenBank/DDBJ databases">
        <authorList>
            <person name="Sun Q."/>
            <person name="Sedlacek I."/>
        </authorList>
    </citation>
    <scope>NUCLEOTIDE SEQUENCE</scope>
    <source>
        <strain evidence="3">CCM 8635</strain>
    </source>
</reference>
<dbReference type="Proteomes" id="UP000652691">
    <property type="component" value="Unassembled WGS sequence"/>
</dbReference>
<keyword evidence="1" id="KW-0812">Transmembrane</keyword>
<dbReference type="GeneID" id="80104941"/>
<gene>
    <name evidence="2" type="ORF">F888_00989</name>
    <name evidence="3" type="ORF">GCM10007354_23610</name>
</gene>
<dbReference type="EMBL" id="APSA01000004">
    <property type="protein sequence ID" value="ENX39517.1"/>
    <property type="molecule type" value="Genomic_DNA"/>
</dbReference>
<protein>
    <submittedName>
        <fullName evidence="2">Uncharacterized protein</fullName>
    </submittedName>
</protein>
<organism evidence="2 4">
    <name type="scientific">Acinetobacter courvalinii</name>
    <dbReference type="NCBI Taxonomy" id="280147"/>
    <lineage>
        <taxon>Bacteria</taxon>
        <taxon>Pseudomonadati</taxon>
        <taxon>Pseudomonadota</taxon>
        <taxon>Gammaproteobacteria</taxon>
        <taxon>Moraxellales</taxon>
        <taxon>Moraxellaceae</taxon>
        <taxon>Acinetobacter</taxon>
    </lineage>
</organism>
<keyword evidence="1" id="KW-0472">Membrane</keyword>
<feature type="transmembrane region" description="Helical" evidence="1">
    <location>
        <begin position="12"/>
        <end position="28"/>
    </location>
</feature>
<accession>N9RK39</accession>
<reference evidence="3 5" key="2">
    <citation type="journal article" date="2014" name="Int. J. Syst. Evol. Microbiol.">
        <title>Complete genome sequence of Corynebacterium casei LMG S-19264T (=DSM 44701T), isolated from a smear-ripened cheese.</title>
        <authorList>
            <consortium name="US DOE Joint Genome Institute (JGI-PGF)"/>
            <person name="Walter F."/>
            <person name="Albersmeier A."/>
            <person name="Kalinowski J."/>
            <person name="Ruckert C."/>
        </authorList>
    </citation>
    <scope>NUCLEOTIDE SEQUENCE [LARGE SCALE GENOMIC DNA]</scope>
    <source>
        <strain evidence="3 5">CCM 8635</strain>
    </source>
</reference>
<dbReference type="HOGENOM" id="CLU_127470_0_0_6"/>
<dbReference type="RefSeq" id="WP_005283104.1">
    <property type="nucleotide sequence ID" value="NZ_BMDA01000002.1"/>
</dbReference>
<sequence>MFERNILKKSIYISIFIIIVSLIIFQLLKPRLFDHSKKLDFTLQIISYKNGYTKNDFLNELKQINSAAYAMYESDYFVPFITTHLQRETILMLPMLRKNTDIEISNILQKTNHQFYFQLPSYSQEHSYPISYIDLNLPSIHGGISFDCKSKRPQQTSFIETENYKAQIIFNQKKCSIRPYS</sequence>
<evidence type="ECO:0000313" key="2">
    <source>
        <dbReference type="EMBL" id="ENX39517.1"/>
    </source>
</evidence>
<keyword evidence="4" id="KW-1185">Reference proteome</keyword>
<dbReference type="AlphaFoldDB" id="N9RK39"/>
<evidence type="ECO:0000313" key="5">
    <source>
        <dbReference type="Proteomes" id="UP000652691"/>
    </source>
</evidence>
<reference evidence="2 4" key="1">
    <citation type="submission" date="2013-02" db="EMBL/GenBank/DDBJ databases">
        <title>The Genome Sequence of Acinetobacter sp. NIPH 3623.</title>
        <authorList>
            <consortium name="The Broad Institute Genome Sequencing Platform"/>
            <consortium name="The Broad Institute Genome Sequencing Center for Infectious Disease"/>
            <person name="Cerqueira G."/>
            <person name="Feldgarden M."/>
            <person name="Courvalin P."/>
            <person name="Perichon B."/>
            <person name="Grillot-Courvalin C."/>
            <person name="Clermont D."/>
            <person name="Rocha E."/>
            <person name="Yoon E.-J."/>
            <person name="Nemec A."/>
            <person name="Walker B."/>
            <person name="Young S.K."/>
            <person name="Zeng Q."/>
            <person name="Gargeya S."/>
            <person name="Fitzgerald M."/>
            <person name="Haas B."/>
            <person name="Abouelleil A."/>
            <person name="Alvarado L."/>
            <person name="Arachchi H.M."/>
            <person name="Berlin A.M."/>
            <person name="Chapman S.B."/>
            <person name="Dewar J."/>
            <person name="Goldberg J."/>
            <person name="Griggs A."/>
            <person name="Gujja S."/>
            <person name="Hansen M."/>
            <person name="Howarth C."/>
            <person name="Imamovic A."/>
            <person name="Larimer J."/>
            <person name="McCowan C."/>
            <person name="Murphy C."/>
            <person name="Neiman D."/>
            <person name="Pearson M."/>
            <person name="Priest M."/>
            <person name="Roberts A."/>
            <person name="Saif S."/>
            <person name="Shea T."/>
            <person name="Sisk P."/>
            <person name="Sykes S."/>
            <person name="Wortman J."/>
            <person name="Nusbaum C."/>
            <person name="Birren B."/>
        </authorList>
    </citation>
    <scope>NUCLEOTIDE SEQUENCE [LARGE SCALE GENOMIC DNA]</scope>
    <source>
        <strain evidence="2 4">NIPH 3623</strain>
    </source>
</reference>
<evidence type="ECO:0000313" key="4">
    <source>
        <dbReference type="Proteomes" id="UP000013200"/>
    </source>
</evidence>
<name>N9RK39_9GAMM</name>
<dbReference type="PATRIC" id="fig|1217698.3.peg.955"/>
<dbReference type="Proteomes" id="UP000013200">
    <property type="component" value="Unassembled WGS sequence"/>
</dbReference>
<dbReference type="STRING" id="1217698.F888_00989"/>
<proteinExistence type="predicted"/>
<evidence type="ECO:0000256" key="1">
    <source>
        <dbReference type="SAM" id="Phobius"/>
    </source>
</evidence>
<comment type="caution">
    <text evidence="2">The sequence shown here is derived from an EMBL/GenBank/DDBJ whole genome shotgun (WGS) entry which is preliminary data.</text>
</comment>
<keyword evidence="1" id="KW-1133">Transmembrane helix</keyword>
<dbReference type="EMBL" id="BMDA01000002">
    <property type="protein sequence ID" value="GGH38516.1"/>
    <property type="molecule type" value="Genomic_DNA"/>
</dbReference>